<comment type="caution">
    <text evidence="8">The sequence shown here is derived from an EMBL/GenBank/DDBJ whole genome shotgun (WGS) entry which is preliminary data.</text>
</comment>
<keyword evidence="6" id="KW-0812">Transmembrane</keyword>
<evidence type="ECO:0000256" key="1">
    <source>
        <dbReference type="ARBA" id="ARBA00012513"/>
    </source>
</evidence>
<feature type="transmembrane region" description="Helical" evidence="6">
    <location>
        <begin position="272"/>
        <end position="291"/>
    </location>
</feature>
<keyword evidence="2" id="KW-0808">Transferase</keyword>
<feature type="transmembrane region" description="Helical" evidence="6">
    <location>
        <begin position="342"/>
        <end position="362"/>
    </location>
</feature>
<dbReference type="GO" id="GO:0005524">
    <property type="term" value="F:ATP binding"/>
    <property type="evidence" value="ECO:0007669"/>
    <property type="project" value="UniProtKB-KW"/>
</dbReference>
<dbReference type="EC" id="2.7.11.1" evidence="1"/>
<sequence length="367" mass="41793">MSNLKSAYLENAYELLSPLQDREVCSTFLVKEKSTGTLAVKKQLTFEQYELYQILKEYPHPNLSRIFETYMLDGHYYALTEYVSGKTIAQTIQQGSLFSREGTLSYILQLCNVLSFLHKKGIIHRDITPGNIVISTDHIVKLIDFGIARFKKPNQPQDTVLLGTAGFAPPEQFGFGQTDERSDIYSLGVLLNYMLTGKLPAEQISSDTAFSGIILRCTQIDPKNRFSSIEELQSALRHCQIKYPACPSAAKTYRPFRRLLTLLPGFHKKKPLHILCSILGYLLLIILTVSSLDLTLPFGSETASYWMILIFLFYVPFGIFGNIGNYEAHIKNFSNWPAIYRILLKCALFLFSFSILFLYVLVWEVIL</sequence>
<accession>A0A923LHB5</accession>
<evidence type="ECO:0000313" key="9">
    <source>
        <dbReference type="Proteomes" id="UP000652477"/>
    </source>
</evidence>
<dbReference type="PROSITE" id="PS50011">
    <property type="entry name" value="PROTEIN_KINASE_DOM"/>
    <property type="match status" value="1"/>
</dbReference>
<dbReference type="Pfam" id="PF00069">
    <property type="entry name" value="Pkinase"/>
    <property type="match status" value="1"/>
</dbReference>
<protein>
    <recommendedName>
        <fullName evidence="1">non-specific serine/threonine protein kinase</fullName>
        <ecNumber evidence="1">2.7.11.1</ecNumber>
    </recommendedName>
</protein>
<dbReference type="CDD" id="cd14014">
    <property type="entry name" value="STKc_PknB_like"/>
    <property type="match status" value="1"/>
</dbReference>
<dbReference type="InterPro" id="IPR011009">
    <property type="entry name" value="Kinase-like_dom_sf"/>
</dbReference>
<dbReference type="Gene3D" id="1.10.510.10">
    <property type="entry name" value="Transferase(Phosphotransferase) domain 1"/>
    <property type="match status" value="1"/>
</dbReference>
<dbReference type="SUPFAM" id="SSF56112">
    <property type="entry name" value="Protein kinase-like (PK-like)"/>
    <property type="match status" value="1"/>
</dbReference>
<keyword evidence="6" id="KW-1133">Transmembrane helix</keyword>
<evidence type="ECO:0000313" key="8">
    <source>
        <dbReference type="EMBL" id="MBC5688280.1"/>
    </source>
</evidence>
<feature type="domain" description="Protein kinase" evidence="7">
    <location>
        <begin position="1"/>
        <end position="257"/>
    </location>
</feature>
<evidence type="ECO:0000256" key="4">
    <source>
        <dbReference type="ARBA" id="ARBA00022777"/>
    </source>
</evidence>
<name>A0A923LHB5_9FIRM</name>
<organism evidence="8 9">
    <name type="scientific">Mediterraneibacter hominis</name>
    <dbReference type="NCBI Taxonomy" id="2763054"/>
    <lineage>
        <taxon>Bacteria</taxon>
        <taxon>Bacillati</taxon>
        <taxon>Bacillota</taxon>
        <taxon>Clostridia</taxon>
        <taxon>Lachnospirales</taxon>
        <taxon>Lachnospiraceae</taxon>
        <taxon>Mediterraneibacter</taxon>
    </lineage>
</organism>
<dbReference type="InterPro" id="IPR000719">
    <property type="entry name" value="Prot_kinase_dom"/>
</dbReference>
<feature type="transmembrane region" description="Helical" evidence="6">
    <location>
        <begin position="303"/>
        <end position="321"/>
    </location>
</feature>
<dbReference type="InterPro" id="IPR008266">
    <property type="entry name" value="Tyr_kinase_AS"/>
</dbReference>
<evidence type="ECO:0000256" key="2">
    <source>
        <dbReference type="ARBA" id="ARBA00022679"/>
    </source>
</evidence>
<evidence type="ECO:0000259" key="7">
    <source>
        <dbReference type="PROSITE" id="PS50011"/>
    </source>
</evidence>
<dbReference type="GO" id="GO:0004674">
    <property type="term" value="F:protein serine/threonine kinase activity"/>
    <property type="evidence" value="ECO:0007669"/>
    <property type="project" value="UniProtKB-KW"/>
</dbReference>
<keyword evidence="3" id="KW-0547">Nucleotide-binding</keyword>
<evidence type="ECO:0000256" key="3">
    <source>
        <dbReference type="ARBA" id="ARBA00022741"/>
    </source>
</evidence>
<dbReference type="EMBL" id="JACOPF010000001">
    <property type="protein sequence ID" value="MBC5688280.1"/>
    <property type="molecule type" value="Genomic_DNA"/>
</dbReference>
<dbReference type="AlphaFoldDB" id="A0A923LHB5"/>
<keyword evidence="8" id="KW-0723">Serine/threonine-protein kinase</keyword>
<dbReference type="PANTHER" id="PTHR43289">
    <property type="entry name" value="MITOGEN-ACTIVATED PROTEIN KINASE KINASE KINASE 20-RELATED"/>
    <property type="match status" value="1"/>
</dbReference>
<evidence type="ECO:0000256" key="5">
    <source>
        <dbReference type="ARBA" id="ARBA00022840"/>
    </source>
</evidence>
<keyword evidence="4 8" id="KW-0418">Kinase</keyword>
<dbReference type="PANTHER" id="PTHR43289:SF6">
    <property type="entry name" value="SERINE_THREONINE-PROTEIN KINASE NEKL-3"/>
    <property type="match status" value="1"/>
</dbReference>
<dbReference type="PROSITE" id="PS00109">
    <property type="entry name" value="PROTEIN_KINASE_TYR"/>
    <property type="match status" value="1"/>
</dbReference>
<keyword evidence="9" id="KW-1185">Reference proteome</keyword>
<gene>
    <name evidence="8" type="ORF">H8S37_04970</name>
</gene>
<keyword evidence="6" id="KW-0472">Membrane</keyword>
<proteinExistence type="predicted"/>
<reference evidence="8" key="1">
    <citation type="submission" date="2020-08" db="EMBL/GenBank/DDBJ databases">
        <title>Genome public.</title>
        <authorList>
            <person name="Liu C."/>
            <person name="Sun Q."/>
        </authorList>
    </citation>
    <scope>NUCLEOTIDE SEQUENCE</scope>
    <source>
        <strain evidence="8">NSJ-55</strain>
    </source>
</reference>
<dbReference type="Proteomes" id="UP000652477">
    <property type="component" value="Unassembled WGS sequence"/>
</dbReference>
<dbReference type="RefSeq" id="WP_186874905.1">
    <property type="nucleotide sequence ID" value="NZ_JACOPF010000001.1"/>
</dbReference>
<keyword evidence="5" id="KW-0067">ATP-binding</keyword>
<evidence type="ECO:0000256" key="6">
    <source>
        <dbReference type="SAM" id="Phobius"/>
    </source>
</evidence>